<dbReference type="InterPro" id="IPR041698">
    <property type="entry name" value="Methyltransf_25"/>
</dbReference>
<gene>
    <name evidence="4" type="ORF">MJG50_13905</name>
</gene>
<feature type="domain" description="Methyltransferase" evidence="3">
    <location>
        <begin position="44"/>
        <end position="139"/>
    </location>
</feature>
<dbReference type="InterPro" id="IPR029063">
    <property type="entry name" value="SAM-dependent_MTases_sf"/>
</dbReference>
<dbReference type="Gene3D" id="3.40.50.150">
    <property type="entry name" value="Vaccinia Virus protein VP39"/>
    <property type="match status" value="1"/>
</dbReference>
<dbReference type="PANTHER" id="PTHR43861">
    <property type="entry name" value="TRANS-ACONITATE 2-METHYLTRANSFERASE-RELATED"/>
    <property type="match status" value="1"/>
</dbReference>
<dbReference type="SUPFAM" id="SSF53335">
    <property type="entry name" value="S-adenosyl-L-methionine-dependent methyltransferases"/>
    <property type="match status" value="1"/>
</dbReference>
<proteinExistence type="predicted"/>
<organism evidence="4 5">
    <name type="scientific">Fredinandcohnia quinoae</name>
    <dbReference type="NCBI Taxonomy" id="2918902"/>
    <lineage>
        <taxon>Bacteria</taxon>
        <taxon>Bacillati</taxon>
        <taxon>Bacillota</taxon>
        <taxon>Bacilli</taxon>
        <taxon>Bacillales</taxon>
        <taxon>Bacillaceae</taxon>
        <taxon>Fredinandcohnia</taxon>
    </lineage>
</organism>
<protein>
    <submittedName>
        <fullName evidence="4">Class I SAM-dependent methyltransferase</fullName>
    </submittedName>
</protein>
<dbReference type="AlphaFoldDB" id="A0AAW5E4G0"/>
<evidence type="ECO:0000313" key="5">
    <source>
        <dbReference type="Proteomes" id="UP001431131"/>
    </source>
</evidence>
<evidence type="ECO:0000256" key="2">
    <source>
        <dbReference type="ARBA" id="ARBA00022679"/>
    </source>
</evidence>
<keyword evidence="1 4" id="KW-0489">Methyltransferase</keyword>
<name>A0AAW5E4G0_9BACI</name>
<comment type="caution">
    <text evidence="4">The sequence shown here is derived from an EMBL/GenBank/DDBJ whole genome shotgun (WGS) entry which is preliminary data.</text>
</comment>
<sequence length="263" mass="30881">MKINSMVDNFEEYDDPILYDMENDMFRNEVPFVLKRASKIDGHIIDLACGTGRVTIPLARAGYQMIGVDLHKGMLEHAKQKTVLGDLQIEWVKQDCTKLDLKVKSKLMYMVGNSFQHFHTNESQDQLLSGVNRHLEDEGIFVFDTRFPSKEELLQPSTEEFWRSYVDRATEREVDVYTISNYDSLNQIQHYITIRRFKDEKGIIVDEKQTNISLRYVFPQEMERIMAANGFEILEVYQDWKETPISNDSYQMIYVCKKVGVKY</sequence>
<dbReference type="Proteomes" id="UP001431131">
    <property type="component" value="Unassembled WGS sequence"/>
</dbReference>
<evidence type="ECO:0000259" key="3">
    <source>
        <dbReference type="Pfam" id="PF13649"/>
    </source>
</evidence>
<dbReference type="Pfam" id="PF13649">
    <property type="entry name" value="Methyltransf_25"/>
    <property type="match status" value="1"/>
</dbReference>
<keyword evidence="5" id="KW-1185">Reference proteome</keyword>
<keyword evidence="2" id="KW-0808">Transferase</keyword>
<dbReference type="GO" id="GO:0008168">
    <property type="term" value="F:methyltransferase activity"/>
    <property type="evidence" value="ECO:0007669"/>
    <property type="project" value="UniProtKB-KW"/>
</dbReference>
<dbReference type="RefSeq" id="WP_240256346.1">
    <property type="nucleotide sequence ID" value="NZ_JAKTTI010000022.1"/>
</dbReference>
<dbReference type="EMBL" id="JAKTTI010000022">
    <property type="protein sequence ID" value="MCH1626429.1"/>
    <property type="molecule type" value="Genomic_DNA"/>
</dbReference>
<reference evidence="4" key="1">
    <citation type="submission" date="2022-02" db="EMBL/GenBank/DDBJ databases">
        <title>Fredinandcohnia quinoae sp. nov. isolated from Chenopodium quinoa seeds.</title>
        <authorList>
            <person name="Saati-Santamaria Z."/>
            <person name="Flores-Felix J.D."/>
            <person name="Igual J.M."/>
            <person name="Velazquez E."/>
            <person name="Garcia-Fraile P."/>
            <person name="Martinez-Molina E."/>
        </authorList>
    </citation>
    <scope>NUCLEOTIDE SEQUENCE</scope>
    <source>
        <strain evidence="4">SECRCQ15</strain>
    </source>
</reference>
<accession>A0AAW5E4G0</accession>
<dbReference type="PANTHER" id="PTHR43861:SF1">
    <property type="entry name" value="TRANS-ACONITATE 2-METHYLTRANSFERASE"/>
    <property type="match status" value="1"/>
</dbReference>
<evidence type="ECO:0000313" key="4">
    <source>
        <dbReference type="EMBL" id="MCH1626429.1"/>
    </source>
</evidence>
<dbReference type="Gene3D" id="2.20.25.110">
    <property type="entry name" value="S-adenosyl-L-methionine-dependent methyltransferases"/>
    <property type="match status" value="1"/>
</dbReference>
<evidence type="ECO:0000256" key="1">
    <source>
        <dbReference type="ARBA" id="ARBA00022603"/>
    </source>
</evidence>
<dbReference type="CDD" id="cd02440">
    <property type="entry name" value="AdoMet_MTases"/>
    <property type="match status" value="1"/>
</dbReference>
<dbReference type="GO" id="GO:0032259">
    <property type="term" value="P:methylation"/>
    <property type="evidence" value="ECO:0007669"/>
    <property type="project" value="UniProtKB-KW"/>
</dbReference>